<organism evidence="2 3">
    <name type="scientific">Qipengyuania benthica</name>
    <dbReference type="NCBI Taxonomy" id="3067651"/>
    <lineage>
        <taxon>Bacteria</taxon>
        <taxon>Pseudomonadati</taxon>
        <taxon>Pseudomonadota</taxon>
        <taxon>Alphaproteobacteria</taxon>
        <taxon>Sphingomonadales</taxon>
        <taxon>Erythrobacteraceae</taxon>
        <taxon>Qipengyuania</taxon>
    </lineage>
</organism>
<evidence type="ECO:0000256" key="1">
    <source>
        <dbReference type="SAM" id="MobiDB-lite"/>
    </source>
</evidence>
<reference evidence="2 3" key="1">
    <citation type="submission" date="2023-08" db="EMBL/GenBank/DDBJ databases">
        <title>genomic of DY56.</title>
        <authorList>
            <person name="Wang Y."/>
        </authorList>
    </citation>
    <scope>NUCLEOTIDE SEQUENCE [LARGE SCALE GENOMIC DNA]</scope>
    <source>
        <strain evidence="2 3">DY56-A-20</strain>
    </source>
</reference>
<feature type="compositionally biased region" description="Pro residues" evidence="1">
    <location>
        <begin position="43"/>
        <end position="59"/>
    </location>
</feature>
<evidence type="ECO:0000313" key="3">
    <source>
        <dbReference type="Proteomes" id="UP001235664"/>
    </source>
</evidence>
<comment type="caution">
    <text evidence="2">The sequence shown here is derived from an EMBL/GenBank/DDBJ whole genome shotgun (WGS) entry which is preliminary data.</text>
</comment>
<protein>
    <submittedName>
        <fullName evidence="2">Uncharacterized protein</fullName>
    </submittedName>
</protein>
<dbReference type="Proteomes" id="UP001235664">
    <property type="component" value="Unassembled WGS sequence"/>
</dbReference>
<accession>A0ABT9H4U2</accession>
<feature type="region of interest" description="Disordered" evidence="1">
    <location>
        <begin position="34"/>
        <end position="59"/>
    </location>
</feature>
<gene>
    <name evidence="2" type="ORF">Q9K01_01670</name>
</gene>
<evidence type="ECO:0000313" key="2">
    <source>
        <dbReference type="EMBL" id="MDP4538336.1"/>
    </source>
</evidence>
<proteinExistence type="predicted"/>
<dbReference type="EMBL" id="JAVAIL010000001">
    <property type="protein sequence ID" value="MDP4538336.1"/>
    <property type="molecule type" value="Genomic_DNA"/>
</dbReference>
<sequence>MAIDELTGIARASDAAAATATLKALADHIADAIKSLQGGNTPRPSPPSPPSPPPSPSPA</sequence>
<name>A0ABT9H4U2_9SPHN</name>
<keyword evidence="3" id="KW-1185">Reference proteome</keyword>
<dbReference type="RefSeq" id="WP_305928477.1">
    <property type="nucleotide sequence ID" value="NZ_JAVAIL010000001.1"/>
</dbReference>